<evidence type="ECO:0000256" key="7">
    <source>
        <dbReference type="ARBA" id="ARBA00022688"/>
    </source>
</evidence>
<evidence type="ECO:0000256" key="12">
    <source>
        <dbReference type="SAM" id="Phobius"/>
    </source>
</evidence>
<evidence type="ECO:0000256" key="1">
    <source>
        <dbReference type="ARBA" id="ARBA00001946"/>
    </source>
</evidence>
<dbReference type="GO" id="GO:0008412">
    <property type="term" value="F:4-hydroxybenzoate polyprenyltransferase activity"/>
    <property type="evidence" value="ECO:0007669"/>
    <property type="project" value="UniProtKB-EC"/>
</dbReference>
<dbReference type="Pfam" id="PF01040">
    <property type="entry name" value="UbiA"/>
    <property type="match status" value="1"/>
</dbReference>
<evidence type="ECO:0000256" key="2">
    <source>
        <dbReference type="ARBA" id="ARBA00004141"/>
    </source>
</evidence>
<dbReference type="GO" id="GO:0006744">
    <property type="term" value="P:ubiquinone biosynthetic process"/>
    <property type="evidence" value="ECO:0007669"/>
    <property type="project" value="UniProtKB-KW"/>
</dbReference>
<evidence type="ECO:0000313" key="13">
    <source>
        <dbReference type="EMBL" id="AEB09261.1"/>
    </source>
</evidence>
<dbReference type="Gene3D" id="1.10.357.140">
    <property type="entry name" value="UbiA prenyltransferase"/>
    <property type="match status" value="1"/>
</dbReference>
<keyword evidence="10 12" id="KW-0472">Membrane</keyword>
<name>F2NJ89_DESAR</name>
<keyword evidence="5" id="KW-0997">Cell inner membrane</keyword>
<dbReference type="KEGG" id="dao:Desac_1405"/>
<dbReference type="EMBL" id="CP002629">
    <property type="protein sequence ID" value="AEB09261.1"/>
    <property type="molecule type" value="Genomic_DNA"/>
</dbReference>
<keyword evidence="4" id="KW-1003">Cell membrane</keyword>
<dbReference type="InterPro" id="IPR039653">
    <property type="entry name" value="Prenyltransferase"/>
</dbReference>
<feature type="transmembrane region" description="Helical" evidence="12">
    <location>
        <begin position="152"/>
        <end position="172"/>
    </location>
</feature>
<dbReference type="PANTHER" id="PTHR11048:SF28">
    <property type="entry name" value="4-HYDROXYBENZOATE POLYPRENYLTRANSFERASE, MITOCHONDRIAL"/>
    <property type="match status" value="1"/>
</dbReference>
<evidence type="ECO:0000256" key="5">
    <source>
        <dbReference type="ARBA" id="ARBA00022519"/>
    </source>
</evidence>
<comment type="cofactor">
    <cofactor evidence="1">
        <name>Mg(2+)</name>
        <dbReference type="ChEBI" id="CHEBI:18420"/>
    </cofactor>
</comment>
<comment type="subcellular location">
    <subcellularLocation>
        <location evidence="2">Membrane</location>
        <topology evidence="2">Multi-pass membrane protein</topology>
    </subcellularLocation>
</comment>
<sequence length="302" mass="32875">MTAAGNFGHALEERPKSSLWWRKLLILLEMIKIEHTVFALPFAFMGALLAARGLPTGRQAFFILLAMVGARSTAMAFNRLVDQRYDALNPRTATRALPQGLISRRATIIFILASALLFFFAAAQLNNLALLLSPVALAVVLFYSYTKRFTWASHLFLGAALAIAPAAGWIAVRGDITGLPLLLSLTVLLWVAGFDILYSLQDEDFDRTVGLHSLPCRLGRAKAMRLALIFHLGAGFGFILVGYLAGLGMIFYIAAVLAGLLLLVEHTLLSPQDLSRLNHAFFTLNGLVGLVLGIATLLSVWP</sequence>
<dbReference type="GO" id="GO:0005886">
    <property type="term" value="C:plasma membrane"/>
    <property type="evidence" value="ECO:0007669"/>
    <property type="project" value="TreeGrafter"/>
</dbReference>
<keyword evidence="8 12" id="KW-0812">Transmembrane</keyword>
<dbReference type="FunFam" id="1.10.357.140:FF:000008">
    <property type="entry name" value="4-hydroxybenzoate octaprenyltransferase"/>
    <property type="match status" value="1"/>
</dbReference>
<dbReference type="CDD" id="cd13959">
    <property type="entry name" value="PT_UbiA_COQ2"/>
    <property type="match status" value="1"/>
</dbReference>
<organism evidence="13 14">
    <name type="scientific">Desulfobacca acetoxidans (strain ATCC 700848 / DSM 11109 / ASRB2)</name>
    <dbReference type="NCBI Taxonomy" id="880072"/>
    <lineage>
        <taxon>Bacteria</taxon>
        <taxon>Pseudomonadati</taxon>
        <taxon>Thermodesulfobacteriota</taxon>
        <taxon>Desulfobaccia</taxon>
        <taxon>Desulfobaccales</taxon>
        <taxon>Desulfobaccaceae</taxon>
        <taxon>Desulfobacca</taxon>
    </lineage>
</organism>
<dbReference type="Proteomes" id="UP000000483">
    <property type="component" value="Chromosome"/>
</dbReference>
<evidence type="ECO:0000256" key="4">
    <source>
        <dbReference type="ARBA" id="ARBA00022475"/>
    </source>
</evidence>
<evidence type="ECO:0000256" key="3">
    <source>
        <dbReference type="ARBA" id="ARBA00005985"/>
    </source>
</evidence>
<feature type="transmembrane region" description="Helical" evidence="12">
    <location>
        <begin position="281"/>
        <end position="301"/>
    </location>
</feature>
<dbReference type="AlphaFoldDB" id="F2NJ89"/>
<evidence type="ECO:0000313" key="14">
    <source>
        <dbReference type="Proteomes" id="UP000000483"/>
    </source>
</evidence>
<feature type="transmembrane region" description="Helical" evidence="12">
    <location>
        <begin position="102"/>
        <end position="122"/>
    </location>
</feature>
<dbReference type="OrthoDB" id="9782418at2"/>
<feature type="transmembrane region" description="Helical" evidence="12">
    <location>
        <begin position="178"/>
        <end position="198"/>
    </location>
</feature>
<keyword evidence="9 12" id="KW-1133">Transmembrane helix</keyword>
<evidence type="ECO:0000256" key="6">
    <source>
        <dbReference type="ARBA" id="ARBA00022679"/>
    </source>
</evidence>
<evidence type="ECO:0000256" key="10">
    <source>
        <dbReference type="ARBA" id="ARBA00023136"/>
    </source>
</evidence>
<dbReference type="NCBIfam" id="TIGR01475">
    <property type="entry name" value="ubiA_other"/>
    <property type="match status" value="1"/>
</dbReference>
<feature type="transmembrane region" description="Helical" evidence="12">
    <location>
        <begin position="226"/>
        <end position="244"/>
    </location>
</feature>
<evidence type="ECO:0000256" key="9">
    <source>
        <dbReference type="ARBA" id="ARBA00022989"/>
    </source>
</evidence>
<dbReference type="InterPro" id="IPR006371">
    <property type="entry name" value="Polyprenyltransferase_UbiA-li"/>
</dbReference>
<dbReference type="Gene3D" id="1.20.120.1780">
    <property type="entry name" value="UbiA prenyltransferase"/>
    <property type="match status" value="1"/>
</dbReference>
<dbReference type="EC" id="2.5.1.39" evidence="11"/>
<feature type="transmembrane region" description="Helical" evidence="12">
    <location>
        <begin position="128"/>
        <end position="145"/>
    </location>
</feature>
<dbReference type="eggNOG" id="COG0382">
    <property type="taxonomic scope" value="Bacteria"/>
</dbReference>
<dbReference type="STRING" id="880072.Desac_1405"/>
<keyword evidence="7" id="KW-0831">Ubiquinone biosynthesis</keyword>
<proteinExistence type="inferred from homology"/>
<feature type="transmembrane region" description="Helical" evidence="12">
    <location>
        <begin position="24"/>
        <end position="48"/>
    </location>
</feature>
<dbReference type="HOGENOM" id="CLU_034879_5_1_7"/>
<keyword evidence="14" id="KW-1185">Reference proteome</keyword>
<comment type="similarity">
    <text evidence="3">Belongs to the UbiA prenyltransferase family.</text>
</comment>
<dbReference type="PANTHER" id="PTHR11048">
    <property type="entry name" value="PRENYLTRANSFERASES"/>
    <property type="match status" value="1"/>
</dbReference>
<evidence type="ECO:0000256" key="8">
    <source>
        <dbReference type="ARBA" id="ARBA00022692"/>
    </source>
</evidence>
<protein>
    <recommendedName>
        <fullName evidence="11">4-hydroxybenzoate polyprenyltransferase</fullName>
        <ecNumber evidence="11">2.5.1.39</ecNumber>
    </recommendedName>
</protein>
<feature type="transmembrane region" description="Helical" evidence="12">
    <location>
        <begin position="60"/>
        <end position="81"/>
    </location>
</feature>
<dbReference type="FunFam" id="1.20.120.1780:FF:000001">
    <property type="entry name" value="4-hydroxybenzoate octaprenyltransferase"/>
    <property type="match status" value="1"/>
</dbReference>
<evidence type="ECO:0000256" key="11">
    <source>
        <dbReference type="ARBA" id="ARBA00034524"/>
    </source>
</evidence>
<reference evidence="14" key="2">
    <citation type="submission" date="2011-03" db="EMBL/GenBank/DDBJ databases">
        <title>The complete genome of Desulfobacca acetoxidans DSM 11109.</title>
        <authorList>
            <consortium name="US DOE Joint Genome Institute (JGI-PGF)"/>
            <person name="Lucas S."/>
            <person name="Copeland A."/>
            <person name="Lapidus A."/>
            <person name="Bruce D."/>
            <person name="Goodwin L."/>
            <person name="Pitluck S."/>
            <person name="Peters L."/>
            <person name="Kyrpides N."/>
            <person name="Mavromatis K."/>
            <person name="Ivanova N."/>
            <person name="Ovchinnikova G."/>
            <person name="Teshima H."/>
            <person name="Detter J.C."/>
            <person name="Han C."/>
            <person name="Land M."/>
            <person name="Hauser L."/>
            <person name="Markowitz V."/>
            <person name="Cheng J.-F."/>
            <person name="Hugenholtz P."/>
            <person name="Woyke T."/>
            <person name="Wu D."/>
            <person name="Spring S."/>
            <person name="Schueler E."/>
            <person name="Brambilla E."/>
            <person name="Klenk H.-P."/>
            <person name="Eisen J.A."/>
        </authorList>
    </citation>
    <scope>NUCLEOTIDE SEQUENCE [LARGE SCALE GENOMIC DNA]</scope>
    <source>
        <strain evidence="14">ATCC 700848 / DSM 11109 / ASRB2</strain>
    </source>
</reference>
<reference evidence="13 14" key="1">
    <citation type="journal article" date="2011" name="Stand. Genomic Sci.">
        <title>Complete genome sequence of the acetate-degrading sulfate reducer Desulfobacca acetoxidans type strain (ASRB2).</title>
        <authorList>
            <person name="Goker M."/>
            <person name="Teshima H."/>
            <person name="Lapidus A."/>
            <person name="Nolan M."/>
            <person name="Lucas S."/>
            <person name="Hammon N."/>
            <person name="Deshpande S."/>
            <person name="Cheng J.F."/>
            <person name="Tapia R."/>
            <person name="Han C."/>
            <person name="Goodwin L."/>
            <person name="Pitluck S."/>
            <person name="Huntemann M."/>
            <person name="Liolios K."/>
            <person name="Ivanova N."/>
            <person name="Pagani I."/>
            <person name="Mavromatis K."/>
            <person name="Ovchinikova G."/>
            <person name="Pati A."/>
            <person name="Chen A."/>
            <person name="Palaniappan K."/>
            <person name="Land M."/>
            <person name="Hauser L."/>
            <person name="Brambilla E.M."/>
            <person name="Rohde M."/>
            <person name="Spring S."/>
            <person name="Detter J.C."/>
            <person name="Woyke T."/>
            <person name="Bristow J."/>
            <person name="Eisen J.A."/>
            <person name="Markowitz V."/>
            <person name="Hugenholtz P."/>
            <person name="Kyrpides N.C."/>
            <person name="Klenk H.P."/>
        </authorList>
    </citation>
    <scope>NUCLEOTIDE SEQUENCE [LARGE SCALE GENOMIC DNA]</scope>
    <source>
        <strain evidence="14">ATCC 700848 / DSM 11109 / ASRB2</strain>
    </source>
</reference>
<accession>F2NJ89</accession>
<dbReference type="InterPro" id="IPR000537">
    <property type="entry name" value="UbiA_prenyltransferase"/>
</dbReference>
<dbReference type="InterPro" id="IPR044878">
    <property type="entry name" value="UbiA_sf"/>
</dbReference>
<keyword evidence="6 13" id="KW-0808">Transferase</keyword>
<gene>
    <name evidence="13" type="ordered locus">Desac_1405</name>
</gene>